<evidence type="ECO:0000313" key="2">
    <source>
        <dbReference type="EMBL" id="MBC5658364.1"/>
    </source>
</evidence>
<gene>
    <name evidence="2" type="ORF">H8S44_01005</name>
</gene>
<comment type="caution">
    <text evidence="2">The sequence shown here is derived from an EMBL/GenBank/DDBJ whole genome shotgun (WGS) entry which is preliminary data.</text>
</comment>
<keyword evidence="3" id="KW-1185">Reference proteome</keyword>
<feature type="region of interest" description="Disordered" evidence="1">
    <location>
        <begin position="241"/>
        <end position="306"/>
    </location>
</feature>
<feature type="compositionally biased region" description="Basic and acidic residues" evidence="1">
    <location>
        <begin position="241"/>
        <end position="253"/>
    </location>
</feature>
<evidence type="ECO:0000256" key="1">
    <source>
        <dbReference type="SAM" id="MobiDB-lite"/>
    </source>
</evidence>
<feature type="compositionally biased region" description="Basic and acidic residues" evidence="1">
    <location>
        <begin position="94"/>
        <end position="120"/>
    </location>
</feature>
<feature type="compositionally biased region" description="Acidic residues" evidence="1">
    <location>
        <begin position="22"/>
        <end position="34"/>
    </location>
</feature>
<evidence type="ECO:0008006" key="4">
    <source>
        <dbReference type="Google" id="ProtNLM"/>
    </source>
</evidence>
<dbReference type="RefSeq" id="WP_182439116.1">
    <property type="nucleotide sequence ID" value="NZ_JACOOR010000001.1"/>
</dbReference>
<organism evidence="2 3">
    <name type="scientific">Anaerosacchariphilus hominis</name>
    <dbReference type="NCBI Taxonomy" id="2763017"/>
    <lineage>
        <taxon>Bacteria</taxon>
        <taxon>Bacillati</taxon>
        <taxon>Bacillota</taxon>
        <taxon>Clostridia</taxon>
        <taxon>Lachnospirales</taxon>
        <taxon>Lachnospiraceae</taxon>
        <taxon>Anaerosacchariphilus</taxon>
    </lineage>
</organism>
<dbReference type="Proteomes" id="UP000649345">
    <property type="component" value="Unassembled WGS sequence"/>
</dbReference>
<reference evidence="2" key="1">
    <citation type="submission" date="2020-08" db="EMBL/GenBank/DDBJ databases">
        <title>Genome public.</title>
        <authorList>
            <person name="Liu C."/>
            <person name="Sun Q."/>
        </authorList>
    </citation>
    <scope>NUCLEOTIDE SEQUENCE</scope>
    <source>
        <strain evidence="2">NSJ-68</strain>
    </source>
</reference>
<dbReference type="AlphaFoldDB" id="A0A923L9W9"/>
<proteinExistence type="predicted"/>
<dbReference type="EMBL" id="JACOOR010000001">
    <property type="protein sequence ID" value="MBC5658364.1"/>
    <property type="molecule type" value="Genomic_DNA"/>
</dbReference>
<sequence>MGVFSEIAMEQQNSMFDSSAAFEDDEAFELEEMESLPVPPVGTDTVPVSAASVSAGETALADAEEEPADEVAPAGEEKSAEEGNSAQPPAAEDEEKKRAEHEAAEAQRKAEFDAKQQAKKAAEQEQIARLEAMSDEEVIAASTQRVSTDVEKLTRRNMKECVSEHIQMLCMEDTAFARLTMHPKKNMIRCFQYINRKAWDYVQDELKASGTRPGPGQQTYGCDVPDDMCYQWAEDYFRDPDAKEDHEDEEKFVPKPYAGKSSAKSKPKKAAEKKKTEPKAAPKQEEKKPSQDGQMSLLDFGMAKAG</sequence>
<name>A0A923L9W9_9FIRM</name>
<protein>
    <recommendedName>
        <fullName evidence="4">PcfK-like protein</fullName>
    </recommendedName>
</protein>
<feature type="compositionally biased region" description="Basic and acidic residues" evidence="1">
    <location>
        <begin position="269"/>
        <end position="290"/>
    </location>
</feature>
<feature type="region of interest" description="Disordered" evidence="1">
    <location>
        <begin position="1"/>
        <end position="120"/>
    </location>
</feature>
<evidence type="ECO:0000313" key="3">
    <source>
        <dbReference type="Proteomes" id="UP000649345"/>
    </source>
</evidence>
<accession>A0A923L9W9</accession>